<comment type="caution">
    <text evidence="1">The sequence shown here is derived from an EMBL/GenBank/DDBJ whole genome shotgun (WGS) entry which is preliminary data.</text>
</comment>
<dbReference type="AlphaFoldDB" id="A0A420YLQ3"/>
<dbReference type="OrthoDB" id="10414951at2759"/>
<protein>
    <submittedName>
        <fullName evidence="1">Uncharacterized protein</fullName>
    </submittedName>
</protein>
<evidence type="ECO:0000313" key="1">
    <source>
        <dbReference type="EMBL" id="RKU48782.1"/>
    </source>
</evidence>
<proteinExistence type="predicted"/>
<organism evidence="1 2">
    <name type="scientific">Coniochaeta pulveracea</name>
    <dbReference type="NCBI Taxonomy" id="177199"/>
    <lineage>
        <taxon>Eukaryota</taxon>
        <taxon>Fungi</taxon>
        <taxon>Dikarya</taxon>
        <taxon>Ascomycota</taxon>
        <taxon>Pezizomycotina</taxon>
        <taxon>Sordariomycetes</taxon>
        <taxon>Sordariomycetidae</taxon>
        <taxon>Coniochaetales</taxon>
        <taxon>Coniochaetaceae</taxon>
        <taxon>Coniochaeta</taxon>
    </lineage>
</organism>
<dbReference type="Proteomes" id="UP000275385">
    <property type="component" value="Unassembled WGS sequence"/>
</dbReference>
<sequence>MTCLGYKYQHSNHLISAAGQPALVSTISTTPKFNSHYTPEPNIPSKMQLPTLLLLLTSLATLSCTAAVTPNNPDAPAEVDKRACRYSSAIAWRGGGCSTGWAGKCFQKCKDTAAGRNCCPETISSTIVWDGNCIPGKKTCECSCATN</sequence>
<keyword evidence="2" id="KW-1185">Reference proteome</keyword>
<reference evidence="1 2" key="1">
    <citation type="submission" date="2018-08" db="EMBL/GenBank/DDBJ databases">
        <title>Draft genome of the lignicolous fungus Coniochaeta pulveracea.</title>
        <authorList>
            <person name="Borstlap C.J."/>
            <person name="De Witt R.N."/>
            <person name="Botha A."/>
            <person name="Volschenk H."/>
        </authorList>
    </citation>
    <scope>NUCLEOTIDE SEQUENCE [LARGE SCALE GENOMIC DNA]</scope>
    <source>
        <strain evidence="1 2">CAB683</strain>
    </source>
</reference>
<evidence type="ECO:0000313" key="2">
    <source>
        <dbReference type="Proteomes" id="UP000275385"/>
    </source>
</evidence>
<gene>
    <name evidence="1" type="ORF">DL546_005198</name>
</gene>
<accession>A0A420YLQ3</accession>
<name>A0A420YLQ3_9PEZI</name>
<dbReference type="EMBL" id="QVQW01000003">
    <property type="protein sequence ID" value="RKU48782.1"/>
    <property type="molecule type" value="Genomic_DNA"/>
</dbReference>